<proteinExistence type="predicted"/>
<accession>A0ABM9ZWM3</accession>
<reference evidence="1 2" key="1">
    <citation type="submission" date="2009-12" db="EMBL/GenBank/DDBJ databases">
        <authorList>
            <person name="Shrivastava S."/>
            <person name="Madupu R."/>
            <person name="Durkin A.S."/>
            <person name="Torralba M."/>
            <person name="Methe B."/>
            <person name="Sutton G.G."/>
            <person name="Strausberg R.L."/>
            <person name="Nelson K.E."/>
        </authorList>
    </citation>
    <scope>NUCLEOTIDE SEQUENCE [LARGE SCALE GENOMIC DNA]</scope>
    <source>
        <strain evidence="1 2">W5455</strain>
    </source>
</reference>
<evidence type="ECO:0000313" key="2">
    <source>
        <dbReference type="Proteomes" id="UP000006462"/>
    </source>
</evidence>
<sequence length="62" mass="6717">MILEATALLRDLSDEPREITNLIKDASGDGRLEAPENADFLAALRELVSVAQDFLTCQAALT</sequence>
<name>A0ABM9ZWM3_9BACT</name>
<dbReference type="RefSeq" id="WP_009164223.1">
    <property type="nucleotide sequence ID" value="NZ_ADFP01000046.1"/>
</dbReference>
<keyword evidence="2" id="KW-1185">Reference proteome</keyword>
<evidence type="ECO:0000313" key="1">
    <source>
        <dbReference type="EMBL" id="EFB91324.1"/>
    </source>
</evidence>
<protein>
    <submittedName>
        <fullName evidence="1">Uncharacterized protein</fullName>
    </submittedName>
</protein>
<dbReference type="Proteomes" id="UP000006462">
    <property type="component" value="Unassembled WGS sequence"/>
</dbReference>
<gene>
    <name evidence="1" type="ORF">HMPREF7215_2760</name>
</gene>
<dbReference type="EMBL" id="ADFP01000046">
    <property type="protein sequence ID" value="EFB91324.1"/>
    <property type="molecule type" value="Genomic_DNA"/>
</dbReference>
<organism evidence="1 2">
    <name type="scientific">Pyramidobacter piscolens W5455</name>
    <dbReference type="NCBI Taxonomy" id="352165"/>
    <lineage>
        <taxon>Bacteria</taxon>
        <taxon>Thermotogati</taxon>
        <taxon>Synergistota</taxon>
        <taxon>Synergistia</taxon>
        <taxon>Synergistales</taxon>
        <taxon>Dethiosulfovibrionaceae</taxon>
        <taxon>Pyramidobacter</taxon>
    </lineage>
</organism>
<comment type="caution">
    <text evidence="1">The sequence shown here is derived from an EMBL/GenBank/DDBJ whole genome shotgun (WGS) entry which is preliminary data.</text>
</comment>